<evidence type="ECO:0000313" key="17">
    <source>
        <dbReference type="Proteomes" id="UP001597216"/>
    </source>
</evidence>
<evidence type="ECO:0000256" key="10">
    <source>
        <dbReference type="ARBA" id="ARBA00023004"/>
    </source>
</evidence>
<dbReference type="RefSeq" id="WP_377354872.1">
    <property type="nucleotide sequence ID" value="NZ_JBHTLQ010000098.1"/>
</dbReference>
<evidence type="ECO:0000256" key="8">
    <source>
        <dbReference type="ARBA" id="ARBA00022982"/>
    </source>
</evidence>
<evidence type="ECO:0000256" key="13">
    <source>
        <dbReference type="SAM" id="MobiDB-lite"/>
    </source>
</evidence>
<evidence type="ECO:0000256" key="3">
    <source>
        <dbReference type="ARBA" id="ARBA00022448"/>
    </source>
</evidence>
<dbReference type="PANTHER" id="PTHR30529:SF1">
    <property type="entry name" value="CYTOCHROME B561 HOMOLOG 2"/>
    <property type="match status" value="1"/>
</dbReference>
<keyword evidence="7" id="KW-0479">Metal-binding</keyword>
<proteinExistence type="inferred from homology"/>
<keyword evidence="8" id="KW-0249">Electron transport</keyword>
<evidence type="ECO:0000256" key="5">
    <source>
        <dbReference type="ARBA" id="ARBA00022617"/>
    </source>
</evidence>
<feature type="non-terminal residue" evidence="16">
    <location>
        <position position="244"/>
    </location>
</feature>
<keyword evidence="4" id="KW-1003">Cell membrane</keyword>
<evidence type="ECO:0000313" key="16">
    <source>
        <dbReference type="EMBL" id="MFD1192970.1"/>
    </source>
</evidence>
<dbReference type="SUPFAM" id="SSF81342">
    <property type="entry name" value="Transmembrane di-heme cytochromes"/>
    <property type="match status" value="1"/>
</dbReference>
<keyword evidence="10" id="KW-0408">Iron</keyword>
<comment type="subcellular location">
    <subcellularLocation>
        <location evidence="2">Cell membrane</location>
        <topology evidence="2">Multi-pass membrane protein</topology>
    </subcellularLocation>
</comment>
<evidence type="ECO:0000256" key="1">
    <source>
        <dbReference type="ARBA" id="ARBA00001970"/>
    </source>
</evidence>
<dbReference type="InterPro" id="IPR011577">
    <property type="entry name" value="Cyt_b561_bac/Ni-Hgenase"/>
</dbReference>
<protein>
    <submittedName>
        <fullName evidence="16">Cytochrome b</fullName>
    </submittedName>
</protein>
<accession>A0ABW3T8F9</accession>
<dbReference type="InterPro" id="IPR016174">
    <property type="entry name" value="Di-haem_cyt_TM"/>
</dbReference>
<gene>
    <name evidence="16" type="ORF">ACFQ27_20445</name>
</gene>
<dbReference type="PANTHER" id="PTHR30529">
    <property type="entry name" value="CYTOCHROME B561"/>
    <property type="match status" value="1"/>
</dbReference>
<feature type="transmembrane region" description="Helical" evidence="14">
    <location>
        <begin position="52"/>
        <end position="70"/>
    </location>
</feature>
<evidence type="ECO:0000256" key="6">
    <source>
        <dbReference type="ARBA" id="ARBA00022692"/>
    </source>
</evidence>
<keyword evidence="3" id="KW-0813">Transport</keyword>
<organism evidence="16 17">
    <name type="scientific">Phenylobacterium conjunctum</name>
    <dbReference type="NCBI Taxonomy" id="1298959"/>
    <lineage>
        <taxon>Bacteria</taxon>
        <taxon>Pseudomonadati</taxon>
        <taxon>Pseudomonadota</taxon>
        <taxon>Alphaproteobacteria</taxon>
        <taxon>Caulobacterales</taxon>
        <taxon>Caulobacteraceae</taxon>
        <taxon>Phenylobacterium</taxon>
    </lineage>
</organism>
<dbReference type="EMBL" id="JBHTLQ010000098">
    <property type="protein sequence ID" value="MFD1192970.1"/>
    <property type="molecule type" value="Genomic_DNA"/>
</dbReference>
<dbReference type="Proteomes" id="UP001597216">
    <property type="component" value="Unassembled WGS sequence"/>
</dbReference>
<evidence type="ECO:0000259" key="15">
    <source>
        <dbReference type="Pfam" id="PF01292"/>
    </source>
</evidence>
<reference evidence="17" key="1">
    <citation type="journal article" date="2019" name="Int. J. Syst. Evol. Microbiol.">
        <title>The Global Catalogue of Microorganisms (GCM) 10K type strain sequencing project: providing services to taxonomists for standard genome sequencing and annotation.</title>
        <authorList>
            <consortium name="The Broad Institute Genomics Platform"/>
            <consortium name="The Broad Institute Genome Sequencing Center for Infectious Disease"/>
            <person name="Wu L."/>
            <person name="Ma J."/>
        </authorList>
    </citation>
    <scope>NUCLEOTIDE SEQUENCE [LARGE SCALE GENOMIC DNA]</scope>
    <source>
        <strain evidence="17">CCUG 55074</strain>
    </source>
</reference>
<comment type="caution">
    <text evidence="16">The sequence shown here is derived from an EMBL/GenBank/DDBJ whole genome shotgun (WGS) entry which is preliminary data.</text>
</comment>
<feature type="transmembrane region" description="Helical" evidence="14">
    <location>
        <begin position="12"/>
        <end position="32"/>
    </location>
</feature>
<dbReference type="InterPro" id="IPR052168">
    <property type="entry name" value="Cytochrome_b561_oxidase"/>
</dbReference>
<keyword evidence="9 14" id="KW-1133">Transmembrane helix</keyword>
<evidence type="ECO:0000256" key="9">
    <source>
        <dbReference type="ARBA" id="ARBA00022989"/>
    </source>
</evidence>
<feature type="transmembrane region" description="Helical" evidence="14">
    <location>
        <begin position="91"/>
        <end position="115"/>
    </location>
</feature>
<evidence type="ECO:0000256" key="7">
    <source>
        <dbReference type="ARBA" id="ARBA00022723"/>
    </source>
</evidence>
<evidence type="ECO:0000256" key="14">
    <source>
        <dbReference type="SAM" id="Phobius"/>
    </source>
</evidence>
<keyword evidence="6 14" id="KW-0812">Transmembrane</keyword>
<evidence type="ECO:0000256" key="2">
    <source>
        <dbReference type="ARBA" id="ARBA00004651"/>
    </source>
</evidence>
<comment type="cofactor">
    <cofactor evidence="1">
        <name>heme b</name>
        <dbReference type="ChEBI" id="CHEBI:60344"/>
    </cofactor>
</comment>
<evidence type="ECO:0000256" key="11">
    <source>
        <dbReference type="ARBA" id="ARBA00023136"/>
    </source>
</evidence>
<evidence type="ECO:0000256" key="12">
    <source>
        <dbReference type="ARBA" id="ARBA00037975"/>
    </source>
</evidence>
<sequence>MPATRADRYSNVAIVLHWVIAAGIVFQILLAWRMDDLKTPLGFALIQLHKSVGITILLLSLVRLGWRLANPPPREVGLNRWEATLSKITHLCFYGIMIGMPITGWIMVSASRISIPTVLFGVVPWPHVPGLAHLAEPAKSAWRAIGHEGHEWLAFGTYLLLLLHVAGALKHQVFDRESPILARMAPGAQPGRWFDPRLLMIGAGGLAVIALAELVKPPLPAQAPAPAAQPMTDDLPEAPPAAAA</sequence>
<keyword evidence="5" id="KW-0349">Heme</keyword>
<keyword evidence="17" id="KW-1185">Reference proteome</keyword>
<feature type="domain" description="Cytochrome b561 bacterial/Ni-hydrogenase" evidence="15">
    <location>
        <begin position="8"/>
        <end position="187"/>
    </location>
</feature>
<comment type="similarity">
    <text evidence="12">Belongs to the cytochrome b561 family.</text>
</comment>
<feature type="region of interest" description="Disordered" evidence="13">
    <location>
        <begin position="222"/>
        <end position="244"/>
    </location>
</feature>
<dbReference type="Pfam" id="PF01292">
    <property type="entry name" value="Ni_hydr_CYTB"/>
    <property type="match status" value="1"/>
</dbReference>
<name>A0ABW3T8F9_9CAUL</name>
<evidence type="ECO:0000256" key="4">
    <source>
        <dbReference type="ARBA" id="ARBA00022475"/>
    </source>
</evidence>
<keyword evidence="11 14" id="KW-0472">Membrane</keyword>